<dbReference type="Proteomes" id="UP000235584">
    <property type="component" value="Chromosome"/>
</dbReference>
<dbReference type="GO" id="GO:0043590">
    <property type="term" value="C:bacterial nucleoid"/>
    <property type="evidence" value="ECO:0007669"/>
    <property type="project" value="TreeGrafter"/>
</dbReference>
<dbReference type="Gene3D" id="1.20.1440.120">
    <property type="entry name" value="Recombination protein O, C-terminal domain"/>
    <property type="match status" value="1"/>
</dbReference>
<sequence>MQTKVEGLVLSKIPYDERHIIAHLLLRTGRKISVVFYGGRGGGKKQKSSIIELGFMLSVELSQAKNHSDIYHAKEWNLIWHHDLIRSNHSAFYLMCFFLEVINRISPTENLHDVHEENTEMVGLFTSLSNALVHLEKSLKENSFYIHSHAVIFLTKTLLHLGVFPEREHCTLCGIELGGFNDMYLLSEEGGFSCPPCMNQRKSYSVQSGRELWEIVGHIAHTKYSELHGLKLEYKSLPKMLFHYFCFQFHFEEKDFKTAPMVF</sequence>
<keyword evidence="5" id="KW-0227">DNA damage</keyword>
<dbReference type="KEGG" id="bsto:C0V70_02275"/>
<keyword evidence="5" id="KW-0234">DNA repair</keyword>
<name>A0A2K9NN46_BACTC</name>
<dbReference type="Gene3D" id="2.40.50.140">
    <property type="entry name" value="Nucleic acid-binding proteins"/>
    <property type="match status" value="1"/>
</dbReference>
<evidence type="ECO:0000256" key="5">
    <source>
        <dbReference type="HAMAP-Rule" id="MF_00201"/>
    </source>
</evidence>
<dbReference type="OrthoDB" id="5290902at2"/>
<evidence type="ECO:0000256" key="3">
    <source>
        <dbReference type="ARBA" id="ARBA00023172"/>
    </source>
</evidence>
<dbReference type="InterPro" id="IPR037278">
    <property type="entry name" value="ARFGAP/RecO"/>
</dbReference>
<keyword evidence="3 5" id="KW-0233">DNA recombination</keyword>
<dbReference type="PANTHER" id="PTHR33991:SF1">
    <property type="entry name" value="DNA REPAIR PROTEIN RECO"/>
    <property type="match status" value="1"/>
</dbReference>
<reference evidence="6 7" key="1">
    <citation type="submission" date="2018-01" db="EMBL/GenBank/DDBJ databases">
        <title>Complete genome sequence of Bacteriovorax stolpii DSM12778.</title>
        <authorList>
            <person name="Tang B."/>
            <person name="Chang J."/>
        </authorList>
    </citation>
    <scope>NUCLEOTIDE SEQUENCE [LARGE SCALE GENOMIC DNA]</scope>
    <source>
        <strain evidence="6 7">DSM 12778</strain>
    </source>
</reference>
<keyword evidence="7" id="KW-1185">Reference proteome</keyword>
<dbReference type="EMBL" id="CP025704">
    <property type="protein sequence ID" value="AUN96951.1"/>
    <property type="molecule type" value="Genomic_DNA"/>
</dbReference>
<dbReference type="SUPFAM" id="SSF57863">
    <property type="entry name" value="ArfGap/RecO-like zinc finger"/>
    <property type="match status" value="1"/>
</dbReference>
<gene>
    <name evidence="5" type="primary">recO</name>
    <name evidence="6" type="ORF">C0V70_02275</name>
</gene>
<dbReference type="HAMAP" id="MF_00201">
    <property type="entry name" value="RecO"/>
    <property type="match status" value="1"/>
</dbReference>
<evidence type="ECO:0000256" key="2">
    <source>
        <dbReference type="ARBA" id="ARBA00021310"/>
    </source>
</evidence>
<dbReference type="RefSeq" id="WP_102242246.1">
    <property type="nucleotide sequence ID" value="NZ_CP025704.1"/>
</dbReference>
<evidence type="ECO:0000313" key="6">
    <source>
        <dbReference type="EMBL" id="AUN96951.1"/>
    </source>
</evidence>
<dbReference type="AlphaFoldDB" id="A0A2K9NN46"/>
<dbReference type="InterPro" id="IPR003717">
    <property type="entry name" value="RecO"/>
</dbReference>
<dbReference type="PANTHER" id="PTHR33991">
    <property type="entry name" value="DNA REPAIR PROTEIN RECO"/>
    <property type="match status" value="1"/>
</dbReference>
<dbReference type="GO" id="GO:0006310">
    <property type="term" value="P:DNA recombination"/>
    <property type="evidence" value="ECO:0007669"/>
    <property type="project" value="UniProtKB-UniRule"/>
</dbReference>
<comment type="function">
    <text evidence="5">Involved in DNA repair and RecF pathway recombination.</text>
</comment>
<protein>
    <recommendedName>
        <fullName evidence="2 5">DNA repair protein RecO</fullName>
    </recommendedName>
    <alternativeName>
        <fullName evidence="4 5">Recombination protein O</fullName>
    </alternativeName>
</protein>
<evidence type="ECO:0000256" key="4">
    <source>
        <dbReference type="ARBA" id="ARBA00033409"/>
    </source>
</evidence>
<comment type="similarity">
    <text evidence="1 5">Belongs to the RecO family.</text>
</comment>
<dbReference type="GO" id="GO:0006302">
    <property type="term" value="P:double-strand break repair"/>
    <property type="evidence" value="ECO:0007669"/>
    <property type="project" value="TreeGrafter"/>
</dbReference>
<accession>A0A2K9NN46</accession>
<dbReference type="InterPro" id="IPR012340">
    <property type="entry name" value="NA-bd_OB-fold"/>
</dbReference>
<dbReference type="InterPro" id="IPR042242">
    <property type="entry name" value="RecO_C"/>
</dbReference>
<evidence type="ECO:0000313" key="7">
    <source>
        <dbReference type="Proteomes" id="UP000235584"/>
    </source>
</evidence>
<evidence type="ECO:0000256" key="1">
    <source>
        <dbReference type="ARBA" id="ARBA00007452"/>
    </source>
</evidence>
<proteinExistence type="inferred from homology"/>
<organism evidence="6 7">
    <name type="scientific">Bacteriovorax stolpii</name>
    <name type="common">Bdellovibrio stolpii</name>
    <dbReference type="NCBI Taxonomy" id="960"/>
    <lineage>
        <taxon>Bacteria</taxon>
        <taxon>Pseudomonadati</taxon>
        <taxon>Bdellovibrionota</taxon>
        <taxon>Bacteriovoracia</taxon>
        <taxon>Bacteriovoracales</taxon>
        <taxon>Bacteriovoracaceae</taxon>
        <taxon>Bacteriovorax</taxon>
    </lineage>
</organism>